<feature type="region of interest" description="Disordered" evidence="6">
    <location>
        <begin position="280"/>
        <end position="315"/>
    </location>
</feature>
<comment type="subcellular location">
    <subcellularLocation>
        <location evidence="5">Endomembrane system</location>
        <topology evidence="5">Single-pass membrane protein</topology>
    </subcellularLocation>
</comment>
<proteinExistence type="predicted"/>
<dbReference type="SUPFAM" id="SSF46565">
    <property type="entry name" value="Chaperone J-domain"/>
    <property type="match status" value="1"/>
</dbReference>
<evidence type="ECO:0000313" key="10">
    <source>
        <dbReference type="EMBL" id="CEH14409.1"/>
    </source>
</evidence>
<feature type="compositionally biased region" description="Low complexity" evidence="6">
    <location>
        <begin position="297"/>
        <end position="306"/>
    </location>
</feature>
<evidence type="ECO:0000256" key="5">
    <source>
        <dbReference type="ARBA" id="ARBA00037847"/>
    </source>
</evidence>
<evidence type="ECO:0000256" key="4">
    <source>
        <dbReference type="ARBA" id="ARBA00023136"/>
    </source>
</evidence>
<keyword evidence="3 7" id="KW-1133">Transmembrane helix</keyword>
<protein>
    <submittedName>
        <fullName evidence="10">Zuotin and related molecular chaperones (DnaJ superfamily), contains DNA-binding domains</fullName>
    </submittedName>
</protein>
<dbReference type="PRINTS" id="PR00625">
    <property type="entry name" value="JDOMAIN"/>
</dbReference>
<evidence type="ECO:0000256" key="2">
    <source>
        <dbReference type="ARBA" id="ARBA00022729"/>
    </source>
</evidence>
<keyword evidence="2 8" id="KW-0732">Signal</keyword>
<dbReference type="PANTHER" id="PTHR44653:SF2">
    <property type="entry name" value="DNAJ HOMOLOG SUBFAMILY C MEMBER 1"/>
    <property type="match status" value="1"/>
</dbReference>
<reference evidence="10 11" key="1">
    <citation type="submission" date="2014-09" db="EMBL/GenBank/DDBJ databases">
        <authorList>
            <person name="Magalhaes I.L.F."/>
            <person name="Oliveira U."/>
            <person name="Santos F.R."/>
            <person name="Vidigal T.H.D.A."/>
            <person name="Brescovit A.D."/>
            <person name="Santos A.J."/>
        </authorList>
    </citation>
    <scope>NUCLEOTIDE SEQUENCE [LARGE SCALE GENOMIC DNA]</scope>
</reference>
<accession>A0A0P1BFE7</accession>
<keyword evidence="1 7" id="KW-0812">Transmembrane</keyword>
<dbReference type="STRING" id="401625.A0A0P1BFE7"/>
<feature type="chain" id="PRO_5006059456" evidence="8">
    <location>
        <begin position="24"/>
        <end position="315"/>
    </location>
</feature>
<evidence type="ECO:0000256" key="3">
    <source>
        <dbReference type="ARBA" id="ARBA00022989"/>
    </source>
</evidence>
<dbReference type="PROSITE" id="PS50076">
    <property type="entry name" value="DNAJ_2"/>
    <property type="match status" value="1"/>
</dbReference>
<evidence type="ECO:0000256" key="1">
    <source>
        <dbReference type="ARBA" id="ARBA00022692"/>
    </source>
</evidence>
<dbReference type="Gene3D" id="1.10.287.110">
    <property type="entry name" value="DnaJ domain"/>
    <property type="match status" value="1"/>
</dbReference>
<dbReference type="InterPro" id="IPR001623">
    <property type="entry name" value="DnaJ_domain"/>
</dbReference>
<feature type="transmembrane region" description="Helical" evidence="7">
    <location>
        <begin position="139"/>
        <end position="158"/>
    </location>
</feature>
<evidence type="ECO:0000256" key="8">
    <source>
        <dbReference type="SAM" id="SignalP"/>
    </source>
</evidence>
<dbReference type="InterPro" id="IPR052606">
    <property type="entry name" value="DnaJ_domain_protein"/>
</dbReference>
<evidence type="ECO:0000256" key="6">
    <source>
        <dbReference type="SAM" id="MobiDB-lite"/>
    </source>
</evidence>
<dbReference type="InterPro" id="IPR036869">
    <property type="entry name" value="J_dom_sf"/>
</dbReference>
<dbReference type="PANTHER" id="PTHR44653">
    <property type="entry name" value="DNAJ HOMOLOG SUBFAMILY C MEMBER 1"/>
    <property type="match status" value="1"/>
</dbReference>
<organism evidence="10 11">
    <name type="scientific">Ceraceosorus bombacis</name>
    <dbReference type="NCBI Taxonomy" id="401625"/>
    <lineage>
        <taxon>Eukaryota</taxon>
        <taxon>Fungi</taxon>
        <taxon>Dikarya</taxon>
        <taxon>Basidiomycota</taxon>
        <taxon>Ustilaginomycotina</taxon>
        <taxon>Exobasidiomycetes</taxon>
        <taxon>Ceraceosorales</taxon>
        <taxon>Ceraceosoraceae</taxon>
        <taxon>Ceraceosorus</taxon>
    </lineage>
</organism>
<sequence length="315" mass="35420">MRFSLLLSLLAVLLLASTQLVSAQREWSKDDIEIFQLQSALEKAEGPGTTFYSIMNLTKSATAAAIKKNYRLRSMELHPDKHPEDPKASERFKRLGLVNKILRDERRDRYDYFLSHGFPKWRSQVGGLSGFYYSRWRPGLAFAIAVVVLVTCVLQHIIQRINYERDTKRLELLTEHAKLQAWGPSFRSKPNGVRPERKVRVPLQVDPLPAYNTDPIEEERTLKKLLARGLPEGPKVDMKISESGLWLGDGEGNWEEIGTHKLEVPSASTLWPVKLLRRITGPPSGAGKSAEKAYDEASGAAVAVSKSGKKSSKKE</sequence>
<dbReference type="GO" id="GO:0012505">
    <property type="term" value="C:endomembrane system"/>
    <property type="evidence" value="ECO:0007669"/>
    <property type="project" value="UniProtKB-SubCell"/>
</dbReference>
<dbReference type="Pfam" id="PF00226">
    <property type="entry name" value="DnaJ"/>
    <property type="match status" value="1"/>
</dbReference>
<dbReference type="CDD" id="cd06257">
    <property type="entry name" value="DnaJ"/>
    <property type="match status" value="1"/>
</dbReference>
<evidence type="ECO:0000256" key="7">
    <source>
        <dbReference type="SAM" id="Phobius"/>
    </source>
</evidence>
<keyword evidence="4 7" id="KW-0472">Membrane</keyword>
<dbReference type="SMART" id="SM00271">
    <property type="entry name" value="DnaJ"/>
    <property type="match status" value="1"/>
</dbReference>
<feature type="signal peptide" evidence="8">
    <location>
        <begin position="1"/>
        <end position="23"/>
    </location>
</feature>
<keyword evidence="11" id="KW-1185">Reference proteome</keyword>
<dbReference type="OrthoDB" id="413400at2759"/>
<dbReference type="GO" id="GO:0003677">
    <property type="term" value="F:DNA binding"/>
    <property type="evidence" value="ECO:0007669"/>
    <property type="project" value="UniProtKB-KW"/>
</dbReference>
<feature type="domain" description="J" evidence="9">
    <location>
        <begin position="50"/>
        <end position="114"/>
    </location>
</feature>
<dbReference type="Proteomes" id="UP000054845">
    <property type="component" value="Unassembled WGS sequence"/>
</dbReference>
<dbReference type="EMBL" id="CCYA01000243">
    <property type="protein sequence ID" value="CEH14409.1"/>
    <property type="molecule type" value="Genomic_DNA"/>
</dbReference>
<keyword evidence="10" id="KW-0238">DNA-binding</keyword>
<evidence type="ECO:0000313" key="11">
    <source>
        <dbReference type="Proteomes" id="UP000054845"/>
    </source>
</evidence>
<dbReference type="AlphaFoldDB" id="A0A0P1BFE7"/>
<evidence type="ECO:0000259" key="9">
    <source>
        <dbReference type="PROSITE" id="PS50076"/>
    </source>
</evidence>
<name>A0A0P1BFE7_9BASI</name>